<evidence type="ECO:0000256" key="1">
    <source>
        <dbReference type="SAM" id="MobiDB-lite"/>
    </source>
</evidence>
<feature type="domain" description="Chorismate-utilising enzyme C-terminal" evidence="2">
    <location>
        <begin position="176"/>
        <end position="445"/>
    </location>
</feature>
<protein>
    <submittedName>
        <fullName evidence="3">Para-aminobenzoate synthase, aminase component</fullName>
        <ecNumber evidence="3">2.6.1.85</ecNumber>
    </submittedName>
</protein>
<reference evidence="3" key="1">
    <citation type="submission" date="2018-06" db="EMBL/GenBank/DDBJ databases">
        <authorList>
            <person name="Zhirakovskaya E."/>
        </authorList>
    </citation>
    <scope>NUCLEOTIDE SEQUENCE</scope>
</reference>
<name>A0A3B1E187_9ZZZZ</name>
<dbReference type="PANTHER" id="PTHR11236">
    <property type="entry name" value="AMINOBENZOATE/ANTHRANILATE SYNTHASE"/>
    <property type="match status" value="1"/>
</dbReference>
<dbReference type="InterPro" id="IPR015890">
    <property type="entry name" value="Chorismate_C"/>
</dbReference>
<organism evidence="3">
    <name type="scientific">hydrothermal vent metagenome</name>
    <dbReference type="NCBI Taxonomy" id="652676"/>
    <lineage>
        <taxon>unclassified sequences</taxon>
        <taxon>metagenomes</taxon>
        <taxon>ecological metagenomes</taxon>
    </lineage>
</organism>
<evidence type="ECO:0000313" key="3">
    <source>
        <dbReference type="EMBL" id="VAX42728.1"/>
    </source>
</evidence>
<dbReference type="Gene3D" id="3.60.120.10">
    <property type="entry name" value="Anthranilate synthase"/>
    <property type="match status" value="1"/>
</dbReference>
<evidence type="ECO:0000259" key="2">
    <source>
        <dbReference type="Pfam" id="PF00425"/>
    </source>
</evidence>
<gene>
    <name evidence="3" type="ORF">MNBD_PLANCTO03-1929</name>
</gene>
<dbReference type="GO" id="GO:0000162">
    <property type="term" value="P:L-tryptophan biosynthetic process"/>
    <property type="evidence" value="ECO:0007669"/>
    <property type="project" value="TreeGrafter"/>
</dbReference>
<dbReference type="EC" id="2.6.1.85" evidence="3"/>
<sequence>MHKLAPDQPATPSAEMASPGVLLPRGVPGYSHTLPPKGQTRLEALGTFRLLEDNRMGSRGSSRGSSWGAWLGFGPKWGAPPGDFQRLPPLAKLDRVLGGVFGDGASPLPGTGWAGFLAYDLAGSIEPGIRGISKHPGLPLAELHRVDLEAHSTSGQNAHPCKPTGTRPPLCAAQGKAAYIASVASTLAYIRAGDIYQANIAHQFTGRYTGSAPALFAALTRTAQPRHGFCLTSAPLPDSSHYAILSLSPELFLSFDARTRRLTTRPMKGTRPGHADPAELCEATKDRAELAMIVDLMRNDLGRVCEFGSIEVECARTIEHHGFGPGSVLQATATVSGTVREGLSTADILAATFPPGSVTGTPKIRAMQVIHELEPFARGPYCGCLGTFADDGSFELAVAIRTAVIQGRTDPTTGDFLDAEFSYCVGAGIVADSDPEAEWQETLDKARVLSPVFDLKA</sequence>
<dbReference type="PANTHER" id="PTHR11236:SF50">
    <property type="entry name" value="AMINODEOXYCHORISMATE SYNTHASE COMPONENT 1"/>
    <property type="match status" value="1"/>
</dbReference>
<accession>A0A3B1E187</accession>
<dbReference type="InterPro" id="IPR019999">
    <property type="entry name" value="Anth_synth_I-like"/>
</dbReference>
<dbReference type="SUPFAM" id="SSF56322">
    <property type="entry name" value="ADC synthase"/>
    <property type="match status" value="1"/>
</dbReference>
<proteinExistence type="predicted"/>
<feature type="region of interest" description="Disordered" evidence="1">
    <location>
        <begin position="1"/>
        <end position="22"/>
    </location>
</feature>
<dbReference type="EMBL" id="UOGK01000743">
    <property type="protein sequence ID" value="VAX42728.1"/>
    <property type="molecule type" value="Genomic_DNA"/>
</dbReference>
<keyword evidence="3" id="KW-0808">Transferase</keyword>
<dbReference type="Pfam" id="PF00425">
    <property type="entry name" value="Chorismate_bind"/>
    <property type="match status" value="1"/>
</dbReference>
<dbReference type="InterPro" id="IPR005801">
    <property type="entry name" value="ADC_synthase"/>
</dbReference>
<dbReference type="AlphaFoldDB" id="A0A3B1E187"/>
<dbReference type="GO" id="GO:0046820">
    <property type="term" value="F:4-amino-4-deoxychorismate synthase activity"/>
    <property type="evidence" value="ECO:0007669"/>
    <property type="project" value="UniProtKB-EC"/>
</dbReference>
<dbReference type="PRINTS" id="PR00095">
    <property type="entry name" value="ANTSNTHASEI"/>
</dbReference>
<keyword evidence="3" id="KW-0032">Aminotransferase</keyword>